<dbReference type="SUPFAM" id="SSF103473">
    <property type="entry name" value="MFS general substrate transporter"/>
    <property type="match status" value="1"/>
</dbReference>
<feature type="transmembrane region" description="Helical" evidence="6">
    <location>
        <begin position="51"/>
        <end position="71"/>
    </location>
</feature>
<dbReference type="EMBL" id="JAAOAS010000439">
    <property type="protein sequence ID" value="KAF5576167.1"/>
    <property type="molecule type" value="Genomic_DNA"/>
</dbReference>
<evidence type="ECO:0000256" key="5">
    <source>
        <dbReference type="ARBA" id="ARBA00023136"/>
    </source>
</evidence>
<dbReference type="PANTHER" id="PTHR48022:SF11">
    <property type="entry name" value="MONOSACCHARIDE TRANSPORTER (HXT8), PUTATIVE (AFU_ORTHOLOGUE AFUA_2G08120)-RELATED"/>
    <property type="match status" value="1"/>
</dbReference>
<dbReference type="InterPro" id="IPR036259">
    <property type="entry name" value="MFS_trans_sf"/>
</dbReference>
<comment type="similarity">
    <text evidence="2">Belongs to the major facilitator superfamily. Sugar transporter (TC 2.A.1.1) family.</text>
</comment>
<proteinExistence type="inferred from homology"/>
<dbReference type="InterPro" id="IPR020846">
    <property type="entry name" value="MFS_dom"/>
</dbReference>
<evidence type="ECO:0000256" key="2">
    <source>
        <dbReference type="ARBA" id="ARBA00010992"/>
    </source>
</evidence>
<reference evidence="8 9" key="1">
    <citation type="submission" date="2020-05" db="EMBL/GenBank/DDBJ databases">
        <title>Identification and distribution of gene clusters putatively required for synthesis of sphingolipid metabolism inhibitors in phylogenetically diverse species of the filamentous fungus Fusarium.</title>
        <authorList>
            <person name="Kim H.-S."/>
            <person name="Busman M."/>
            <person name="Brown D.W."/>
            <person name="Divon H."/>
            <person name="Uhlig S."/>
            <person name="Proctor R.H."/>
        </authorList>
    </citation>
    <scope>NUCLEOTIDE SEQUENCE [LARGE SCALE GENOMIC DNA]</scope>
    <source>
        <strain evidence="8 9">NRRL 36939</strain>
    </source>
</reference>
<dbReference type="OrthoDB" id="6612291at2759"/>
<dbReference type="InterPro" id="IPR050360">
    <property type="entry name" value="MFS_Sugar_Transporters"/>
</dbReference>
<dbReference type="GO" id="GO:0016020">
    <property type="term" value="C:membrane"/>
    <property type="evidence" value="ECO:0007669"/>
    <property type="project" value="UniProtKB-SubCell"/>
</dbReference>
<evidence type="ECO:0000256" key="1">
    <source>
        <dbReference type="ARBA" id="ARBA00004141"/>
    </source>
</evidence>
<dbReference type="PROSITE" id="PS50850">
    <property type="entry name" value="MFS"/>
    <property type="match status" value="1"/>
</dbReference>
<feature type="transmembrane region" description="Helical" evidence="6">
    <location>
        <begin position="83"/>
        <end position="108"/>
    </location>
</feature>
<dbReference type="Gene3D" id="1.20.1250.20">
    <property type="entry name" value="MFS general substrate transporter like domains"/>
    <property type="match status" value="1"/>
</dbReference>
<keyword evidence="3 6" id="KW-0812">Transmembrane</keyword>
<organism evidence="8 9">
    <name type="scientific">Fusarium pseudocircinatum</name>
    <dbReference type="NCBI Taxonomy" id="56676"/>
    <lineage>
        <taxon>Eukaryota</taxon>
        <taxon>Fungi</taxon>
        <taxon>Dikarya</taxon>
        <taxon>Ascomycota</taxon>
        <taxon>Pezizomycotina</taxon>
        <taxon>Sordariomycetes</taxon>
        <taxon>Hypocreomycetidae</taxon>
        <taxon>Hypocreales</taxon>
        <taxon>Nectriaceae</taxon>
        <taxon>Fusarium</taxon>
        <taxon>Fusarium fujikuroi species complex</taxon>
    </lineage>
</organism>
<dbReference type="Pfam" id="PF00083">
    <property type="entry name" value="Sugar_tr"/>
    <property type="match status" value="1"/>
</dbReference>
<feature type="transmembrane region" description="Helical" evidence="6">
    <location>
        <begin position="120"/>
        <end position="139"/>
    </location>
</feature>
<evidence type="ECO:0000256" key="4">
    <source>
        <dbReference type="ARBA" id="ARBA00022989"/>
    </source>
</evidence>
<dbReference type="GO" id="GO:0005351">
    <property type="term" value="F:carbohydrate:proton symporter activity"/>
    <property type="evidence" value="ECO:0007669"/>
    <property type="project" value="TreeGrafter"/>
</dbReference>
<evidence type="ECO:0000256" key="3">
    <source>
        <dbReference type="ARBA" id="ARBA00022692"/>
    </source>
</evidence>
<evidence type="ECO:0000313" key="9">
    <source>
        <dbReference type="Proteomes" id="UP000546213"/>
    </source>
</evidence>
<keyword evidence="4 6" id="KW-1133">Transmembrane helix</keyword>
<dbReference type="PANTHER" id="PTHR48022">
    <property type="entry name" value="PLASTIDIC GLUCOSE TRANSPORTER 4"/>
    <property type="match status" value="1"/>
</dbReference>
<sequence length="202" mass="21696">MMISNCGPMLYASLGYSAIQQLCQSAGQITICPSGSLFNALVVDKIGRVPMLIAGFVGTTLCLVGECATVARFNKNGDPKVAAAAVFFLFFHLVCFSSTIDATSYVYFSEIFPTPVRAKGLGISVSGLFVTTIIFFSGAPKAFETIGWKSYIVFMVVATIMISIAYFCFPKTKGVPLEEMAAISGDEKKDEVVLGVTYDEFS</sequence>
<dbReference type="AlphaFoldDB" id="A0A8H5KMY5"/>
<comment type="caution">
    <text evidence="8">The sequence shown here is derived from an EMBL/GenBank/DDBJ whole genome shotgun (WGS) entry which is preliminary data.</text>
</comment>
<evidence type="ECO:0000313" key="8">
    <source>
        <dbReference type="EMBL" id="KAF5576167.1"/>
    </source>
</evidence>
<accession>A0A8H5KMY5</accession>
<feature type="domain" description="Major facilitator superfamily (MFS) profile" evidence="7">
    <location>
        <begin position="1"/>
        <end position="173"/>
    </location>
</feature>
<keyword evidence="9" id="KW-1185">Reference proteome</keyword>
<name>A0A8H5KMY5_9HYPO</name>
<gene>
    <name evidence="8" type="ORF">FPCIR_12735</name>
</gene>
<comment type="subcellular location">
    <subcellularLocation>
        <location evidence="1">Membrane</location>
        <topology evidence="1">Multi-pass membrane protein</topology>
    </subcellularLocation>
</comment>
<dbReference type="InterPro" id="IPR005828">
    <property type="entry name" value="MFS_sugar_transport-like"/>
</dbReference>
<feature type="transmembrane region" description="Helical" evidence="6">
    <location>
        <begin position="151"/>
        <end position="169"/>
    </location>
</feature>
<dbReference type="Proteomes" id="UP000546213">
    <property type="component" value="Unassembled WGS sequence"/>
</dbReference>
<keyword evidence="5 6" id="KW-0472">Membrane</keyword>
<protein>
    <submittedName>
        <fullName evidence="8">Major facilitator superfamily transporter</fullName>
    </submittedName>
</protein>
<evidence type="ECO:0000259" key="7">
    <source>
        <dbReference type="PROSITE" id="PS50850"/>
    </source>
</evidence>
<evidence type="ECO:0000256" key="6">
    <source>
        <dbReference type="SAM" id="Phobius"/>
    </source>
</evidence>